<keyword evidence="4 8" id="KW-0479">Metal-binding</keyword>
<dbReference type="PRINTS" id="PR00463">
    <property type="entry name" value="EP450I"/>
</dbReference>
<dbReference type="GO" id="GO:0004497">
    <property type="term" value="F:monooxygenase activity"/>
    <property type="evidence" value="ECO:0007669"/>
    <property type="project" value="UniProtKB-KW"/>
</dbReference>
<evidence type="ECO:0000313" key="11">
    <source>
        <dbReference type="Proteomes" id="UP000756346"/>
    </source>
</evidence>
<keyword evidence="11" id="KW-1185">Reference proteome</keyword>
<evidence type="ECO:0000256" key="7">
    <source>
        <dbReference type="ARBA" id="ARBA00023033"/>
    </source>
</evidence>
<dbReference type="InterPro" id="IPR050121">
    <property type="entry name" value="Cytochrome_P450_monoxygenase"/>
</dbReference>
<keyword evidence="3 8" id="KW-0349">Heme</keyword>
<evidence type="ECO:0000256" key="6">
    <source>
        <dbReference type="ARBA" id="ARBA00023004"/>
    </source>
</evidence>
<evidence type="ECO:0000256" key="8">
    <source>
        <dbReference type="PIRSR" id="PIRSR602401-1"/>
    </source>
</evidence>
<dbReference type="PANTHER" id="PTHR24305">
    <property type="entry name" value="CYTOCHROME P450"/>
    <property type="match status" value="1"/>
</dbReference>
<evidence type="ECO:0000256" key="4">
    <source>
        <dbReference type="ARBA" id="ARBA00022723"/>
    </source>
</evidence>
<feature type="binding site" description="axial binding residue" evidence="8">
    <location>
        <position position="439"/>
    </location>
    <ligand>
        <name>heme</name>
        <dbReference type="ChEBI" id="CHEBI:30413"/>
    </ligand>
    <ligandPart>
        <name>Fe</name>
        <dbReference type="ChEBI" id="CHEBI:18248"/>
    </ligandPart>
</feature>
<comment type="caution">
    <text evidence="10">The sequence shown here is derived from an EMBL/GenBank/DDBJ whole genome shotgun (WGS) entry which is preliminary data.</text>
</comment>
<evidence type="ECO:0000256" key="3">
    <source>
        <dbReference type="ARBA" id="ARBA00022617"/>
    </source>
</evidence>
<dbReference type="OrthoDB" id="1470350at2759"/>
<dbReference type="SUPFAM" id="SSF48264">
    <property type="entry name" value="Cytochrome P450"/>
    <property type="match status" value="1"/>
</dbReference>
<comment type="similarity">
    <text evidence="2 9">Belongs to the cytochrome P450 family.</text>
</comment>
<name>A0A9P8YK00_9PEZI</name>
<dbReference type="EMBL" id="JAGTJQ010000001">
    <property type="protein sequence ID" value="KAH7041423.1"/>
    <property type="molecule type" value="Genomic_DNA"/>
</dbReference>
<dbReference type="PANTHER" id="PTHR24305:SF230">
    <property type="entry name" value="P450, PUTATIVE (EUROFUNG)-RELATED"/>
    <property type="match status" value="1"/>
</dbReference>
<evidence type="ECO:0000256" key="9">
    <source>
        <dbReference type="RuleBase" id="RU000461"/>
    </source>
</evidence>
<dbReference type="RefSeq" id="XP_046019478.1">
    <property type="nucleotide sequence ID" value="XM_046151510.1"/>
</dbReference>
<reference evidence="10" key="1">
    <citation type="journal article" date="2021" name="Nat. Commun.">
        <title>Genetic determinants of endophytism in the Arabidopsis root mycobiome.</title>
        <authorList>
            <person name="Mesny F."/>
            <person name="Miyauchi S."/>
            <person name="Thiergart T."/>
            <person name="Pickel B."/>
            <person name="Atanasova L."/>
            <person name="Karlsson M."/>
            <person name="Huettel B."/>
            <person name="Barry K.W."/>
            <person name="Haridas S."/>
            <person name="Chen C."/>
            <person name="Bauer D."/>
            <person name="Andreopoulos W."/>
            <person name="Pangilinan J."/>
            <person name="LaButti K."/>
            <person name="Riley R."/>
            <person name="Lipzen A."/>
            <person name="Clum A."/>
            <person name="Drula E."/>
            <person name="Henrissat B."/>
            <person name="Kohler A."/>
            <person name="Grigoriev I.V."/>
            <person name="Martin F.M."/>
            <person name="Hacquard S."/>
        </authorList>
    </citation>
    <scope>NUCLEOTIDE SEQUENCE</scope>
    <source>
        <strain evidence="10">MPI-CAGE-CH-0230</strain>
    </source>
</reference>
<dbReference type="GO" id="GO:0020037">
    <property type="term" value="F:heme binding"/>
    <property type="evidence" value="ECO:0007669"/>
    <property type="project" value="InterPro"/>
</dbReference>
<accession>A0A9P8YK00</accession>
<sequence>MAVMPSFSLTALAIALSCNAFIVAKLAYNIWLHPLSRFPGPLYMRATRLGYIFHSLRGTLPFDMLAIHKQYGDVVRIAPNELAFATVSAWQDIQGHRTKGQAEFQKSEAFYRPIKDRPIDIINADREEHGMLRRTLANGFSDKGLREQQPLITKYIDLLVQRLHENCQGGEALVDICQWYNWTTFDVIGDLAFGEPFGCLETSSDHPWVSLFFKMARAGTALQALSIFPALRDALLTLVPSSIRDEATKHEIMVHAKLQRRMEGGKERPDLINGLIARKEEWGISNNKIAANAGILIIAGSETTATLLSGVTYYLMQDPEVLRKVTDEVRSSYQSEDEINFTSVNELTYMLACLNEALRCYPPVATGLPRVVPAGGATISEHFVPEGTVVSAHHWAMYHNEKYFKKPFEYRPERFLGDEEFADDVREVLQPFHVGPRNCIGRNLAYVEMRTILARILYNFDLEKSDKTEGWLEQKNFNLWERSPLWARLTPRK</sequence>
<dbReference type="InterPro" id="IPR017972">
    <property type="entry name" value="Cyt_P450_CS"/>
</dbReference>
<dbReference type="InterPro" id="IPR036396">
    <property type="entry name" value="Cyt_P450_sf"/>
</dbReference>
<dbReference type="InterPro" id="IPR001128">
    <property type="entry name" value="Cyt_P450"/>
</dbReference>
<dbReference type="FunFam" id="1.10.630.10:FF:000047">
    <property type="entry name" value="Cytochrome P450 monooxygenase"/>
    <property type="match status" value="1"/>
</dbReference>
<dbReference type="GO" id="GO:0009403">
    <property type="term" value="P:toxin biosynthetic process"/>
    <property type="evidence" value="ECO:0007669"/>
    <property type="project" value="UniProtKB-ARBA"/>
</dbReference>
<proteinExistence type="inferred from homology"/>
<dbReference type="Proteomes" id="UP000756346">
    <property type="component" value="Unassembled WGS sequence"/>
</dbReference>
<dbReference type="Gene3D" id="1.10.630.10">
    <property type="entry name" value="Cytochrome P450"/>
    <property type="match status" value="1"/>
</dbReference>
<dbReference type="GO" id="GO:0016705">
    <property type="term" value="F:oxidoreductase activity, acting on paired donors, with incorporation or reduction of molecular oxygen"/>
    <property type="evidence" value="ECO:0007669"/>
    <property type="project" value="InterPro"/>
</dbReference>
<evidence type="ECO:0000313" key="10">
    <source>
        <dbReference type="EMBL" id="KAH7041423.1"/>
    </source>
</evidence>
<evidence type="ECO:0000256" key="5">
    <source>
        <dbReference type="ARBA" id="ARBA00023002"/>
    </source>
</evidence>
<evidence type="ECO:0000256" key="2">
    <source>
        <dbReference type="ARBA" id="ARBA00010617"/>
    </source>
</evidence>
<dbReference type="PRINTS" id="PR00385">
    <property type="entry name" value="P450"/>
</dbReference>
<keyword evidence="7 9" id="KW-0503">Monooxygenase</keyword>
<dbReference type="CDD" id="cd11058">
    <property type="entry name" value="CYP60B-like"/>
    <property type="match status" value="1"/>
</dbReference>
<dbReference type="InterPro" id="IPR002401">
    <property type="entry name" value="Cyt_P450_E_grp-I"/>
</dbReference>
<organism evidence="10 11">
    <name type="scientific">Microdochium trichocladiopsis</name>
    <dbReference type="NCBI Taxonomy" id="1682393"/>
    <lineage>
        <taxon>Eukaryota</taxon>
        <taxon>Fungi</taxon>
        <taxon>Dikarya</taxon>
        <taxon>Ascomycota</taxon>
        <taxon>Pezizomycotina</taxon>
        <taxon>Sordariomycetes</taxon>
        <taxon>Xylariomycetidae</taxon>
        <taxon>Xylariales</taxon>
        <taxon>Microdochiaceae</taxon>
        <taxon>Microdochium</taxon>
    </lineage>
</organism>
<protein>
    <submittedName>
        <fullName evidence="10">Cytochrome P450</fullName>
    </submittedName>
</protein>
<evidence type="ECO:0000256" key="1">
    <source>
        <dbReference type="ARBA" id="ARBA00001971"/>
    </source>
</evidence>
<dbReference type="GO" id="GO:0005506">
    <property type="term" value="F:iron ion binding"/>
    <property type="evidence" value="ECO:0007669"/>
    <property type="project" value="InterPro"/>
</dbReference>
<dbReference type="AlphaFoldDB" id="A0A9P8YK00"/>
<keyword evidence="5 9" id="KW-0560">Oxidoreductase</keyword>
<comment type="cofactor">
    <cofactor evidence="1 8">
        <name>heme</name>
        <dbReference type="ChEBI" id="CHEBI:30413"/>
    </cofactor>
</comment>
<dbReference type="PROSITE" id="PS00086">
    <property type="entry name" value="CYTOCHROME_P450"/>
    <property type="match status" value="1"/>
</dbReference>
<keyword evidence="6 8" id="KW-0408">Iron</keyword>
<gene>
    <name evidence="10" type="ORF">B0I36DRAFT_282358</name>
</gene>
<dbReference type="Pfam" id="PF00067">
    <property type="entry name" value="p450"/>
    <property type="match status" value="1"/>
</dbReference>
<dbReference type="GeneID" id="70181056"/>